<evidence type="ECO:0000313" key="5">
    <source>
        <dbReference type="EMBL" id="OBR81728.1"/>
    </source>
</evidence>
<dbReference type="GeneID" id="28971337"/>
<dbReference type="AlphaFoldDB" id="A0A1A5ZV97"/>
<dbReference type="Gene3D" id="3.20.20.100">
    <property type="entry name" value="NADP-dependent oxidoreductase domain"/>
    <property type="match status" value="1"/>
</dbReference>
<sequence>MVRSEIPASSKDYTPSTGQERRDFPSLFQPAAEPPTELGRYRILAPNAGIRVSPLCLGAMSLGDQWTGFMGNAMNYEESAKFLDYYYEAGGNFIDTANAYQDEQSEMIIGEWMEKRGNRDEMVIATKYTTYNMDRKDSRINGIGANYVGNSKKTLHLNIDDSLKKLRTTYIDILYVHWWDYSTSIPEVMQSLNDLVRERKVLYLGISDTPAWIVSEANCYARQHGLAQFVVYQGSWNLCKRDMERDIIPMCRANGMSIAPYAVLGQGRFKTPEENEQRRKDGKFRAGMEPSENEIKISKALKEVADEIGGETKLTSVALAWARQTVAYCFPIVGGTSIEYLKANIEALKIQLTSEQLEKLNNAVQFDWGFPYLGFGRDPHYLPDGIPNSALLNAVGPFMRTKLASPRSGVE</sequence>
<comment type="similarity">
    <text evidence="2">Belongs to the aldo/keto reductase family. Aldo/keto reductase 2 subfamily.</text>
</comment>
<dbReference type="InterPro" id="IPR036812">
    <property type="entry name" value="NAD(P)_OxRdtase_dom_sf"/>
</dbReference>
<accession>A0A1A5ZV97</accession>
<dbReference type="EMBL" id="KI894036">
    <property type="protein sequence ID" value="OBR81728.1"/>
    <property type="molecule type" value="Genomic_DNA"/>
</dbReference>
<gene>
    <name evidence="5" type="ORF">I303_07638</name>
</gene>
<keyword evidence="1" id="KW-0521">NADP</keyword>
<dbReference type="PANTHER" id="PTHR43364:SF7">
    <property type="entry name" value="NADP-DEPENDENT OXIDOREDUCTASE DOMAIN-CONTAINING PROTEIN-RELATED"/>
    <property type="match status" value="1"/>
</dbReference>
<reference evidence="5" key="1">
    <citation type="submission" date="2013-07" db="EMBL/GenBank/DDBJ databases">
        <title>The Genome Sequence of Cryptococcus dejecticola CBS10117.</title>
        <authorList>
            <consortium name="The Broad Institute Genome Sequencing Platform"/>
            <person name="Cuomo C."/>
            <person name="Litvintseva A."/>
            <person name="Chen Y."/>
            <person name="Heitman J."/>
            <person name="Sun S."/>
            <person name="Springer D."/>
            <person name="Dromer F."/>
            <person name="Young S.K."/>
            <person name="Zeng Q."/>
            <person name="Gargeya S."/>
            <person name="Fitzgerald M."/>
            <person name="Abouelleil A."/>
            <person name="Alvarado L."/>
            <person name="Berlin A.M."/>
            <person name="Chapman S.B."/>
            <person name="Dewar J."/>
            <person name="Goldberg J."/>
            <person name="Griggs A."/>
            <person name="Gujja S."/>
            <person name="Hansen M."/>
            <person name="Howarth C."/>
            <person name="Imamovic A."/>
            <person name="Larimer J."/>
            <person name="McCowan C."/>
            <person name="Murphy C."/>
            <person name="Pearson M."/>
            <person name="Priest M."/>
            <person name="Roberts A."/>
            <person name="Saif S."/>
            <person name="Shea T."/>
            <person name="Sykes S."/>
            <person name="Wortman J."/>
            <person name="Nusbaum C."/>
            <person name="Birren B."/>
        </authorList>
    </citation>
    <scope>NUCLEOTIDE SEQUENCE [LARGE SCALE GENOMIC DNA]</scope>
    <source>
        <strain evidence="5">CBS 10117</strain>
    </source>
</reference>
<name>A0A1A5ZV97_9TREE</name>
<evidence type="ECO:0000259" key="4">
    <source>
        <dbReference type="Pfam" id="PF00248"/>
    </source>
</evidence>
<dbReference type="KEGG" id="kdj:28971337"/>
<feature type="region of interest" description="Disordered" evidence="3">
    <location>
        <begin position="1"/>
        <end position="33"/>
    </location>
</feature>
<dbReference type="InterPro" id="IPR023210">
    <property type="entry name" value="NADP_OxRdtase_dom"/>
</dbReference>
<dbReference type="InterPro" id="IPR050523">
    <property type="entry name" value="AKR_Detox_Biosynth"/>
</dbReference>
<dbReference type="VEuPathDB" id="FungiDB:I303_07638"/>
<dbReference type="Pfam" id="PF00248">
    <property type="entry name" value="Aldo_ket_red"/>
    <property type="match status" value="1"/>
</dbReference>
<organism evidence="5">
    <name type="scientific">Kwoniella dejecticola CBS 10117</name>
    <dbReference type="NCBI Taxonomy" id="1296121"/>
    <lineage>
        <taxon>Eukaryota</taxon>
        <taxon>Fungi</taxon>
        <taxon>Dikarya</taxon>
        <taxon>Basidiomycota</taxon>
        <taxon>Agaricomycotina</taxon>
        <taxon>Tremellomycetes</taxon>
        <taxon>Tremellales</taxon>
        <taxon>Cryptococcaceae</taxon>
        <taxon>Kwoniella</taxon>
    </lineage>
</organism>
<dbReference type="OrthoDB" id="48988at2759"/>
<evidence type="ECO:0000256" key="2">
    <source>
        <dbReference type="ARBA" id="ARBA00038157"/>
    </source>
</evidence>
<dbReference type="STRING" id="1296121.A0A1A5ZV97"/>
<dbReference type="SUPFAM" id="SSF51430">
    <property type="entry name" value="NAD(P)-linked oxidoreductase"/>
    <property type="match status" value="1"/>
</dbReference>
<evidence type="ECO:0000256" key="1">
    <source>
        <dbReference type="ARBA" id="ARBA00022857"/>
    </source>
</evidence>
<evidence type="ECO:0000256" key="3">
    <source>
        <dbReference type="SAM" id="MobiDB-lite"/>
    </source>
</evidence>
<protein>
    <submittedName>
        <fullName evidence="5">Aryl-alcohol dehydrogenase</fullName>
    </submittedName>
</protein>
<dbReference type="PANTHER" id="PTHR43364">
    <property type="entry name" value="NADH-SPECIFIC METHYLGLYOXAL REDUCTASE-RELATED"/>
    <property type="match status" value="1"/>
</dbReference>
<dbReference type="RefSeq" id="XP_018259570.2">
    <property type="nucleotide sequence ID" value="XM_018410902.2"/>
</dbReference>
<proteinExistence type="inferred from homology"/>
<feature type="domain" description="NADP-dependent oxidoreductase" evidence="4">
    <location>
        <begin position="54"/>
        <end position="362"/>
    </location>
</feature>